<dbReference type="EC" id="2.4.1.-" evidence="13"/>
<dbReference type="GO" id="GO:0006506">
    <property type="term" value="P:GPI anchor biosynthetic process"/>
    <property type="evidence" value="ECO:0007669"/>
    <property type="project" value="UniProtKB-KW"/>
</dbReference>
<feature type="transmembrane region" description="Helical" evidence="13">
    <location>
        <begin position="455"/>
        <end position="474"/>
    </location>
</feature>
<dbReference type="GO" id="GO:0051751">
    <property type="term" value="F:alpha-1,4-mannosyltransferase activity"/>
    <property type="evidence" value="ECO:0007669"/>
    <property type="project" value="InterPro"/>
</dbReference>
<organism evidence="14 15">
    <name type="scientific">Ceutorhynchus assimilis</name>
    <name type="common">cabbage seed weevil</name>
    <dbReference type="NCBI Taxonomy" id="467358"/>
    <lineage>
        <taxon>Eukaryota</taxon>
        <taxon>Metazoa</taxon>
        <taxon>Ecdysozoa</taxon>
        <taxon>Arthropoda</taxon>
        <taxon>Hexapoda</taxon>
        <taxon>Insecta</taxon>
        <taxon>Pterygota</taxon>
        <taxon>Neoptera</taxon>
        <taxon>Endopterygota</taxon>
        <taxon>Coleoptera</taxon>
        <taxon>Polyphaga</taxon>
        <taxon>Cucujiformia</taxon>
        <taxon>Curculionidae</taxon>
        <taxon>Ceutorhynchinae</taxon>
        <taxon>Ceutorhynchus</taxon>
    </lineage>
</organism>
<keyword evidence="9 13" id="KW-1133">Transmembrane helix</keyword>
<accession>A0A9P0GQF8</accession>
<evidence type="ECO:0000256" key="5">
    <source>
        <dbReference type="ARBA" id="ARBA00022676"/>
    </source>
</evidence>
<sequence length="498" mass="58704">MYFKIIIKNFLEADMVTHIIISSIIRLLLIAYGVFHDNNYEVPYTDVDYKVFTDAARHVVNGNSPYERHTFRYSPLIAILLTPNIFFNQLFGKIIFCEVDLIVAYFIRRLVYVNIIDWMTKYESFMSKRAPLVNCIEPKTNKKNSKRKLPKCNAKVVTAIYWAHRAMLVWLYNPMTIAISTRGNSDSISCFLVILTLYCIQTNWKPFVVGLLHGFAIHFRIYPIIYSLLYYMHYSSFAYYFDNGSSGIKPSKKSHKNKQIIIANKSKELFGFKFLWYLWPNYNQIMLVLGTLSTLLSLTVFFYYLYGYKFLYESLIYHFVRVDFRHNFSLYFYLQYLVAFIKLSVWYTGNLWQPILINLPPIVLLLNFSIRYGLNKFSLNFAVLIQTIVFVIYNKVITSQYFVWIMGILPLCIWQIKLSKIAIISMVVIWFLAQAAWLLPAYLLEFKGEDTFFHIWIQGVSLFCAHIGILGRLIKNFIMPKGVLRSFENRAPSDKFYE</sequence>
<comment type="pathway">
    <text evidence="2 13">Glycolipid biosynthesis; glycosylphosphatidylinositol-anchor biosynthesis.</text>
</comment>
<dbReference type="PANTHER" id="PTHR12886:SF0">
    <property type="entry name" value="GPI MANNOSYLTRANSFERASE 1"/>
    <property type="match status" value="1"/>
</dbReference>
<dbReference type="OrthoDB" id="3821113at2759"/>
<evidence type="ECO:0000313" key="14">
    <source>
        <dbReference type="EMBL" id="CAH1125049.1"/>
    </source>
</evidence>
<comment type="function">
    <text evidence="11 13">Catalytic subunit of the glycosylphosphatidylinositol-mannosyltransferase I complex which catalyzes the transfer of the first mannose, via an alpha-1,4 bond from a dolichol-phosphate-mannose (Dol-P-Man) to the glucosaminyl acyl phosphatidylinositol (GlcN-(acyl)PI) intermediate to generate alpha-D-Man-(1-&gt;4)-alpha-D-GlcN-(1-&gt;6)-(1-radyl,2-acyl-sn-glycero-3-phospho)-2-acyl-inositol and participates in the sixth step of the glycosylphosphatidylinositol-anchor biosynthesis.</text>
</comment>
<feature type="transmembrane region" description="Helical" evidence="13">
    <location>
        <begin position="328"/>
        <end position="345"/>
    </location>
</feature>
<feature type="transmembrane region" description="Helical" evidence="13">
    <location>
        <begin position="351"/>
        <end position="370"/>
    </location>
</feature>
<evidence type="ECO:0000256" key="1">
    <source>
        <dbReference type="ARBA" id="ARBA00004477"/>
    </source>
</evidence>
<dbReference type="PANTHER" id="PTHR12886">
    <property type="entry name" value="PIG-M MANNOSYLTRANSFERASE"/>
    <property type="match status" value="1"/>
</dbReference>
<comment type="similarity">
    <text evidence="3 13">Belongs to the PIGM family.</text>
</comment>
<keyword evidence="15" id="KW-1185">Reference proteome</keyword>
<dbReference type="Pfam" id="PF05007">
    <property type="entry name" value="Mannosyl_trans"/>
    <property type="match status" value="1"/>
</dbReference>
<keyword evidence="7 13" id="KW-0812">Transmembrane</keyword>
<evidence type="ECO:0000313" key="15">
    <source>
        <dbReference type="Proteomes" id="UP001152799"/>
    </source>
</evidence>
<feature type="transmembrane region" description="Helical" evidence="13">
    <location>
        <begin position="399"/>
        <end position="416"/>
    </location>
</feature>
<dbReference type="Proteomes" id="UP001152799">
    <property type="component" value="Chromosome 13"/>
</dbReference>
<name>A0A9P0GQF8_9CUCU</name>
<keyword evidence="5 13" id="KW-0328">Glycosyltransferase</keyword>
<evidence type="ECO:0000256" key="4">
    <source>
        <dbReference type="ARBA" id="ARBA00022502"/>
    </source>
</evidence>
<evidence type="ECO:0000256" key="2">
    <source>
        <dbReference type="ARBA" id="ARBA00004687"/>
    </source>
</evidence>
<proteinExistence type="inferred from homology"/>
<dbReference type="EMBL" id="OU892289">
    <property type="protein sequence ID" value="CAH1125049.1"/>
    <property type="molecule type" value="Genomic_DNA"/>
</dbReference>
<evidence type="ECO:0000256" key="13">
    <source>
        <dbReference type="RuleBase" id="RU365064"/>
    </source>
</evidence>
<evidence type="ECO:0000256" key="9">
    <source>
        <dbReference type="ARBA" id="ARBA00022989"/>
    </source>
</evidence>
<keyword evidence="8 13" id="KW-0256">Endoplasmic reticulum</keyword>
<evidence type="ECO:0000256" key="12">
    <source>
        <dbReference type="ARBA" id="ARBA00093608"/>
    </source>
</evidence>
<keyword evidence="4 13" id="KW-0337">GPI-anchor biosynthesis</keyword>
<keyword evidence="6 13" id="KW-0808">Transferase</keyword>
<dbReference type="GO" id="GO:0005789">
    <property type="term" value="C:endoplasmic reticulum membrane"/>
    <property type="evidence" value="ECO:0007669"/>
    <property type="project" value="UniProtKB-SubCell"/>
</dbReference>
<feature type="transmembrane region" description="Helical" evidence="13">
    <location>
        <begin position="423"/>
        <end position="443"/>
    </location>
</feature>
<feature type="transmembrane region" description="Helical" evidence="13">
    <location>
        <begin position="377"/>
        <end position="393"/>
    </location>
</feature>
<dbReference type="AlphaFoldDB" id="A0A9P0GQF8"/>
<evidence type="ECO:0000256" key="11">
    <source>
        <dbReference type="ARBA" id="ARBA00093408"/>
    </source>
</evidence>
<protein>
    <recommendedName>
        <fullName evidence="12 13">GPI alpha-1,4-mannosyltransferase I, catalytic subunit</fullName>
        <ecNumber evidence="13">2.4.1.-</ecNumber>
    </recommendedName>
    <alternativeName>
        <fullName evidence="13">GPI mannosyltransferase I</fullName>
    </alternativeName>
</protein>
<feature type="transmembrane region" description="Helical" evidence="13">
    <location>
        <begin position="207"/>
        <end position="232"/>
    </location>
</feature>
<evidence type="ECO:0000256" key="10">
    <source>
        <dbReference type="ARBA" id="ARBA00023136"/>
    </source>
</evidence>
<reference evidence="14" key="1">
    <citation type="submission" date="2022-01" db="EMBL/GenBank/DDBJ databases">
        <authorList>
            <person name="King R."/>
        </authorList>
    </citation>
    <scope>NUCLEOTIDE SEQUENCE</scope>
</reference>
<dbReference type="GO" id="GO:0004376">
    <property type="term" value="F:GPI mannosyltransferase activity"/>
    <property type="evidence" value="ECO:0007669"/>
    <property type="project" value="InterPro"/>
</dbReference>
<dbReference type="GO" id="GO:1990529">
    <property type="term" value="C:glycosylphosphatidylinositol-mannosyltransferase I complex"/>
    <property type="evidence" value="ECO:0007669"/>
    <property type="project" value="TreeGrafter"/>
</dbReference>
<feature type="transmembrane region" description="Helical" evidence="13">
    <location>
        <begin position="285"/>
        <end position="307"/>
    </location>
</feature>
<gene>
    <name evidence="14" type="ORF">CEUTPL_LOCUS3970</name>
</gene>
<feature type="transmembrane region" description="Helical" evidence="13">
    <location>
        <begin position="15"/>
        <end position="35"/>
    </location>
</feature>
<evidence type="ECO:0000256" key="8">
    <source>
        <dbReference type="ARBA" id="ARBA00022824"/>
    </source>
</evidence>
<keyword evidence="10 13" id="KW-0472">Membrane</keyword>
<evidence type="ECO:0000256" key="6">
    <source>
        <dbReference type="ARBA" id="ARBA00022679"/>
    </source>
</evidence>
<evidence type="ECO:0000256" key="7">
    <source>
        <dbReference type="ARBA" id="ARBA00022692"/>
    </source>
</evidence>
<dbReference type="InterPro" id="IPR007704">
    <property type="entry name" value="PIG-M"/>
</dbReference>
<evidence type="ECO:0000256" key="3">
    <source>
        <dbReference type="ARBA" id="ARBA00011071"/>
    </source>
</evidence>
<comment type="subcellular location">
    <subcellularLocation>
        <location evidence="1 13">Endoplasmic reticulum membrane</location>
        <topology evidence="1 13">Multi-pass membrane protein</topology>
    </subcellularLocation>
</comment>
<feature type="transmembrane region" description="Helical" evidence="13">
    <location>
        <begin position="90"/>
        <end position="111"/>
    </location>
</feature>